<dbReference type="AlphaFoldDB" id="U6LRZ1"/>
<evidence type="ECO:0000313" key="1">
    <source>
        <dbReference type="EMBL" id="CDJ53092.1"/>
    </source>
</evidence>
<name>U6LRZ1_9EIME</name>
<protein>
    <submittedName>
        <fullName evidence="1">Uncharacterized protein</fullName>
    </submittedName>
</protein>
<reference evidence="1" key="1">
    <citation type="submission" date="2013-10" db="EMBL/GenBank/DDBJ databases">
        <title>Genomic analysis of the causative agents of coccidiosis in chickens.</title>
        <authorList>
            <person name="Reid A.J."/>
            <person name="Blake D."/>
            <person name="Billington K."/>
            <person name="Browne H."/>
            <person name="Dunn M."/>
            <person name="Hung S."/>
            <person name="Kawahara F."/>
            <person name="Miranda-Saavedra D."/>
            <person name="Mourier T."/>
            <person name="Nagra H."/>
            <person name="Otto T.D."/>
            <person name="Rawlings N."/>
            <person name="Sanchez A."/>
            <person name="Sanders M."/>
            <person name="Subramaniam C."/>
            <person name="Tay Y."/>
            <person name="Dear P."/>
            <person name="Doerig C."/>
            <person name="Gruber A."/>
            <person name="Parkinson J."/>
            <person name="Shirley M."/>
            <person name="Wan K.L."/>
            <person name="Berriman M."/>
            <person name="Tomley F."/>
            <person name="Pain A."/>
        </authorList>
    </citation>
    <scope>NUCLEOTIDE SEQUENCE [LARGE SCALE GENOMIC DNA]</scope>
    <source>
        <strain evidence="1">Houghton</strain>
    </source>
</reference>
<reference evidence="1" key="2">
    <citation type="submission" date="2013-10" db="EMBL/GenBank/DDBJ databases">
        <authorList>
            <person name="Aslett M."/>
        </authorList>
    </citation>
    <scope>NUCLEOTIDE SEQUENCE [LARGE SCALE GENOMIC DNA]</scope>
    <source>
        <strain evidence="1">Houghton</strain>
    </source>
</reference>
<gene>
    <name evidence="1" type="ORF">EBH_0054690</name>
</gene>
<dbReference type="EMBL" id="HG713260">
    <property type="protein sequence ID" value="CDJ53092.1"/>
    <property type="molecule type" value="Genomic_DNA"/>
</dbReference>
<sequence>MMRPRGPVLVFKPNAKRESGRKAQIANIQVHAAAAAAAAAAATAAAAAGEAVAAAAAAAAVLKCLHTRACFFALPPSALARP</sequence>
<evidence type="ECO:0000313" key="2">
    <source>
        <dbReference type="Proteomes" id="UP000030750"/>
    </source>
</evidence>
<organism evidence="1 2">
    <name type="scientific">Eimeria brunetti</name>
    <dbReference type="NCBI Taxonomy" id="51314"/>
    <lineage>
        <taxon>Eukaryota</taxon>
        <taxon>Sar</taxon>
        <taxon>Alveolata</taxon>
        <taxon>Apicomplexa</taxon>
        <taxon>Conoidasida</taxon>
        <taxon>Coccidia</taxon>
        <taxon>Eucoccidiorida</taxon>
        <taxon>Eimeriorina</taxon>
        <taxon>Eimeriidae</taxon>
        <taxon>Eimeria</taxon>
    </lineage>
</organism>
<proteinExistence type="predicted"/>
<dbReference type="VEuPathDB" id="ToxoDB:EBH_0054690"/>
<dbReference type="Proteomes" id="UP000030750">
    <property type="component" value="Unassembled WGS sequence"/>
</dbReference>
<accession>U6LRZ1</accession>
<keyword evidence="2" id="KW-1185">Reference proteome</keyword>